<feature type="transmembrane region" description="Helical" evidence="7">
    <location>
        <begin position="167"/>
        <end position="190"/>
    </location>
</feature>
<keyword evidence="3" id="KW-1003">Cell membrane</keyword>
<proteinExistence type="predicted"/>
<dbReference type="Proteomes" id="UP000469430">
    <property type="component" value="Unassembled WGS sequence"/>
</dbReference>
<accession>A0A6I4TYJ8</accession>
<dbReference type="OrthoDB" id="9806302at2"/>
<feature type="transmembrane region" description="Helical" evidence="7">
    <location>
        <begin position="138"/>
        <end position="155"/>
    </location>
</feature>
<dbReference type="InterPro" id="IPR002528">
    <property type="entry name" value="MATE_fam"/>
</dbReference>
<feature type="transmembrane region" description="Helical" evidence="7">
    <location>
        <begin position="397"/>
        <end position="419"/>
    </location>
</feature>
<name>A0A6I4TYJ8_9SPHN</name>
<dbReference type="GO" id="GO:0015297">
    <property type="term" value="F:antiporter activity"/>
    <property type="evidence" value="ECO:0007669"/>
    <property type="project" value="InterPro"/>
</dbReference>
<organism evidence="8 9">
    <name type="scientific">Croceibacterium xixiisoli</name>
    <dbReference type="NCBI Taxonomy" id="1476466"/>
    <lineage>
        <taxon>Bacteria</taxon>
        <taxon>Pseudomonadati</taxon>
        <taxon>Pseudomonadota</taxon>
        <taxon>Alphaproteobacteria</taxon>
        <taxon>Sphingomonadales</taxon>
        <taxon>Erythrobacteraceae</taxon>
        <taxon>Croceibacterium</taxon>
    </lineage>
</organism>
<comment type="caution">
    <text evidence="8">The sequence shown here is derived from an EMBL/GenBank/DDBJ whole genome shotgun (WGS) entry which is preliminary data.</text>
</comment>
<dbReference type="Pfam" id="PF01554">
    <property type="entry name" value="MatE"/>
    <property type="match status" value="2"/>
</dbReference>
<evidence type="ECO:0000313" key="9">
    <source>
        <dbReference type="Proteomes" id="UP000469430"/>
    </source>
</evidence>
<keyword evidence="4 7" id="KW-0812">Transmembrane</keyword>
<sequence length="458" mass="47495">MKRASGRISMTDGPLAGVLLRTAGPIAAASMAQSVHQIVNAWFVGRLGADAIAAVAASGPMFGVLLSLGSGLSTAGAVLVAQNTGAGQQRAADRAAAQTLLMVLVVGSCFALIGQLAAPAVLRLIGVDPAVAGLTMDYLTITHIGLVPMFAFLALQAMMQSAGEVRFAMRAMFGAVLINIALDPPLIFGIGSWDGFGVAGAALATVIAQLIAMLAVLLHMMSGRSALHLRPADFRPDRRHLRLATGIGLPASLEQGGRTFGSLLLMALAALFGTVSLAAYGVGTRPFFFWFSPMIGLSIATAAVVGQNIGAGKIARAEEAARLSAWIAFVGFTLIGLLHLPLLRPLMAALAPSEAAVIDQAVTFGWAVFPFMGLMALTQALNGAFRGAGSPAQAMGISLIMQYALQLPFAWGVALFTSLGVLGVWWSYAFANAVTAIIAVMWLRNGTWRRNLVVSAPD</sequence>
<dbReference type="InterPro" id="IPR048279">
    <property type="entry name" value="MdtK-like"/>
</dbReference>
<evidence type="ECO:0000256" key="3">
    <source>
        <dbReference type="ARBA" id="ARBA00022475"/>
    </source>
</evidence>
<dbReference type="EMBL" id="WTYJ01000003">
    <property type="protein sequence ID" value="MXP00180.1"/>
    <property type="molecule type" value="Genomic_DNA"/>
</dbReference>
<evidence type="ECO:0000256" key="7">
    <source>
        <dbReference type="SAM" id="Phobius"/>
    </source>
</evidence>
<comment type="subcellular location">
    <subcellularLocation>
        <location evidence="1">Cell inner membrane</location>
        <topology evidence="1">Multi-pass membrane protein</topology>
    </subcellularLocation>
</comment>
<feature type="transmembrane region" description="Helical" evidence="7">
    <location>
        <begin position="425"/>
        <end position="443"/>
    </location>
</feature>
<evidence type="ECO:0000313" key="8">
    <source>
        <dbReference type="EMBL" id="MXP00180.1"/>
    </source>
</evidence>
<evidence type="ECO:0000256" key="5">
    <source>
        <dbReference type="ARBA" id="ARBA00022989"/>
    </source>
</evidence>
<feature type="transmembrane region" description="Helical" evidence="7">
    <location>
        <begin position="196"/>
        <end position="220"/>
    </location>
</feature>
<dbReference type="RefSeq" id="WP_161391907.1">
    <property type="nucleotide sequence ID" value="NZ_JBHSCP010000002.1"/>
</dbReference>
<feature type="transmembrane region" description="Helical" evidence="7">
    <location>
        <begin position="100"/>
        <end position="118"/>
    </location>
</feature>
<reference evidence="8 9" key="1">
    <citation type="submission" date="2019-12" db="EMBL/GenBank/DDBJ databases">
        <title>Genomic-based taxomic classification of the family Erythrobacteraceae.</title>
        <authorList>
            <person name="Xu L."/>
        </authorList>
    </citation>
    <scope>NUCLEOTIDE SEQUENCE [LARGE SCALE GENOMIC DNA]</scope>
    <source>
        <strain evidence="8 9">S36</strain>
    </source>
</reference>
<keyword evidence="5 7" id="KW-1133">Transmembrane helix</keyword>
<feature type="transmembrane region" description="Helical" evidence="7">
    <location>
        <begin position="363"/>
        <end position="385"/>
    </location>
</feature>
<dbReference type="InterPro" id="IPR052031">
    <property type="entry name" value="Membrane_Transporter-Flippase"/>
</dbReference>
<keyword evidence="9" id="KW-1185">Reference proteome</keyword>
<evidence type="ECO:0000256" key="4">
    <source>
        <dbReference type="ARBA" id="ARBA00022692"/>
    </source>
</evidence>
<dbReference type="GO" id="GO:0005886">
    <property type="term" value="C:plasma membrane"/>
    <property type="evidence" value="ECO:0007669"/>
    <property type="project" value="UniProtKB-SubCell"/>
</dbReference>
<dbReference type="GO" id="GO:0042910">
    <property type="term" value="F:xenobiotic transmembrane transporter activity"/>
    <property type="evidence" value="ECO:0007669"/>
    <property type="project" value="InterPro"/>
</dbReference>
<dbReference type="PANTHER" id="PTHR43549:SF2">
    <property type="entry name" value="MULTIDRUG RESISTANCE PROTEIN NORM-RELATED"/>
    <property type="match status" value="1"/>
</dbReference>
<dbReference type="PANTHER" id="PTHR43549">
    <property type="entry name" value="MULTIDRUG RESISTANCE PROTEIN YPNP-RELATED"/>
    <property type="match status" value="1"/>
</dbReference>
<gene>
    <name evidence="8" type="ORF">GRI97_14395</name>
</gene>
<evidence type="ECO:0000256" key="6">
    <source>
        <dbReference type="ARBA" id="ARBA00023136"/>
    </source>
</evidence>
<dbReference type="AlphaFoldDB" id="A0A6I4TYJ8"/>
<feature type="transmembrane region" description="Helical" evidence="7">
    <location>
        <begin position="288"/>
        <end position="311"/>
    </location>
</feature>
<evidence type="ECO:0000256" key="2">
    <source>
        <dbReference type="ARBA" id="ARBA00022448"/>
    </source>
</evidence>
<keyword evidence="6 7" id="KW-0472">Membrane</keyword>
<keyword evidence="2" id="KW-0813">Transport</keyword>
<feature type="transmembrane region" description="Helical" evidence="7">
    <location>
        <begin position="263"/>
        <end position="282"/>
    </location>
</feature>
<evidence type="ECO:0000256" key="1">
    <source>
        <dbReference type="ARBA" id="ARBA00004429"/>
    </source>
</evidence>
<dbReference type="PIRSF" id="PIRSF006603">
    <property type="entry name" value="DinF"/>
    <property type="match status" value="1"/>
</dbReference>
<feature type="transmembrane region" description="Helical" evidence="7">
    <location>
        <begin position="323"/>
        <end position="343"/>
    </location>
</feature>
<dbReference type="NCBIfam" id="TIGR00797">
    <property type="entry name" value="matE"/>
    <property type="match status" value="1"/>
</dbReference>
<protein>
    <submittedName>
        <fullName evidence="8">MATE family efflux transporter</fullName>
    </submittedName>
</protein>